<feature type="transmembrane region" description="Helical" evidence="2">
    <location>
        <begin position="46"/>
        <end position="68"/>
    </location>
</feature>
<organism evidence="3 4">
    <name type="scientific">Nonlabens xylanidelens</name>
    <dbReference type="NCBI Taxonomy" id="191564"/>
    <lineage>
        <taxon>Bacteria</taxon>
        <taxon>Pseudomonadati</taxon>
        <taxon>Bacteroidota</taxon>
        <taxon>Flavobacteriia</taxon>
        <taxon>Flavobacteriales</taxon>
        <taxon>Flavobacteriaceae</taxon>
        <taxon>Nonlabens</taxon>
    </lineage>
</organism>
<accession>A0A2S6IGM3</accession>
<dbReference type="RefSeq" id="WP_146080435.1">
    <property type="nucleotide sequence ID" value="NZ_MQVW01000002.1"/>
</dbReference>
<name>A0A2S6IGM3_9FLAO</name>
<dbReference type="OrthoDB" id="1319616at2"/>
<dbReference type="Proteomes" id="UP000239002">
    <property type="component" value="Unassembled WGS sequence"/>
</dbReference>
<dbReference type="AlphaFoldDB" id="A0A2S6IGM3"/>
<evidence type="ECO:0000313" key="4">
    <source>
        <dbReference type="Proteomes" id="UP000239002"/>
    </source>
</evidence>
<keyword evidence="2" id="KW-0812">Transmembrane</keyword>
<feature type="compositionally biased region" description="Basic residues" evidence="1">
    <location>
        <begin position="231"/>
        <end position="243"/>
    </location>
</feature>
<evidence type="ECO:0000256" key="2">
    <source>
        <dbReference type="SAM" id="Phobius"/>
    </source>
</evidence>
<keyword evidence="2" id="KW-0472">Membrane</keyword>
<proteinExistence type="predicted"/>
<gene>
    <name evidence="3" type="ORF">LY01_02650</name>
</gene>
<comment type="caution">
    <text evidence="3">The sequence shown here is derived from an EMBL/GenBank/DDBJ whole genome shotgun (WGS) entry which is preliminary data.</text>
</comment>
<dbReference type="EMBL" id="PTJE01000007">
    <property type="protein sequence ID" value="PPK93362.1"/>
    <property type="molecule type" value="Genomic_DNA"/>
</dbReference>
<evidence type="ECO:0008006" key="5">
    <source>
        <dbReference type="Google" id="ProtNLM"/>
    </source>
</evidence>
<feature type="region of interest" description="Disordered" evidence="1">
    <location>
        <begin position="226"/>
        <end position="248"/>
    </location>
</feature>
<evidence type="ECO:0000256" key="1">
    <source>
        <dbReference type="SAM" id="MobiDB-lite"/>
    </source>
</evidence>
<reference evidence="3 4" key="1">
    <citation type="submission" date="2018-02" db="EMBL/GenBank/DDBJ databases">
        <title>Genomic Encyclopedia of Archaeal and Bacterial Type Strains, Phase II (KMG-II): from individual species to whole genera.</title>
        <authorList>
            <person name="Goeker M."/>
        </authorList>
    </citation>
    <scope>NUCLEOTIDE SEQUENCE [LARGE SCALE GENOMIC DNA]</scope>
    <source>
        <strain evidence="3 4">DSM 16809</strain>
    </source>
</reference>
<evidence type="ECO:0000313" key="3">
    <source>
        <dbReference type="EMBL" id="PPK93362.1"/>
    </source>
</evidence>
<keyword evidence="2" id="KW-1133">Transmembrane helix</keyword>
<protein>
    <recommendedName>
        <fullName evidence="5">Outer membrane protein with beta-barrel domain</fullName>
    </recommendedName>
</protein>
<keyword evidence="4" id="KW-1185">Reference proteome</keyword>
<sequence>MGTKKEIGSVIKNQLDSLNVTPSEQLWDRLEESLQEKKKRRILPFWFWYGTVGTLLIGILLGGSFYHFSSIYNSRQEVTSKETNVESSISEKQTLENEDPDYLLKETTDNSLNSSNHLSGVSDSYNHAVAVVMDHDANTNTEAASYSQNNSNSYSRSSAPIATNSSIAMSIHEDQNEYNQPNLGDEDSSVIKEDLNTKRSFSDIENALILKNTTNTDAAVEDSLSVNQKEKQKKKRKRNKKERKKDTITKPYVSPWSVSVSGIVNSYDNFGKSSLIDNRLDGNQVDRDYNLNYGIALHHSIQDTKYTLRVGVNYIKYGQTTQLENSAINLERLQYVSYKANPIDVSDYLSTATDIDIFQEFTYIEFPFQLRYSLYKEKLDLGLMVGVQSRVLLEDSITFKSNVGDLEVGESNTLFDFGVSAHLSLPARFKLYKKFYFNVEPSIYYHVKPYEADNISTPSEFRLTTSLEYKF</sequence>